<dbReference type="PaxDb" id="3218-PP1S46_201V6.1"/>
<dbReference type="Gramene" id="Pp3c12_18100V3.1">
    <property type="protein sequence ID" value="PAC:32972660.CDS.1"/>
    <property type="gene ID" value="Pp3c12_18100"/>
</dbReference>
<reference evidence="2" key="3">
    <citation type="submission" date="2020-12" db="UniProtKB">
        <authorList>
            <consortium name="EnsemblPlants"/>
        </authorList>
    </citation>
    <scope>IDENTIFICATION</scope>
</reference>
<dbReference type="Gramene" id="Pp3c12_18100V3.2">
    <property type="protein sequence ID" value="PAC:32972661.CDS.1"/>
    <property type="gene ID" value="Pp3c12_18100"/>
</dbReference>
<reference evidence="1 3" key="1">
    <citation type="journal article" date="2008" name="Science">
        <title>The Physcomitrella genome reveals evolutionary insights into the conquest of land by plants.</title>
        <authorList>
            <person name="Rensing S."/>
            <person name="Lang D."/>
            <person name="Zimmer A."/>
            <person name="Terry A."/>
            <person name="Salamov A."/>
            <person name="Shapiro H."/>
            <person name="Nishiyama T."/>
            <person name="Perroud P.-F."/>
            <person name="Lindquist E."/>
            <person name="Kamisugi Y."/>
            <person name="Tanahashi T."/>
            <person name="Sakakibara K."/>
            <person name="Fujita T."/>
            <person name="Oishi K."/>
            <person name="Shin-I T."/>
            <person name="Kuroki Y."/>
            <person name="Toyoda A."/>
            <person name="Suzuki Y."/>
            <person name="Hashimoto A."/>
            <person name="Yamaguchi K."/>
            <person name="Sugano A."/>
            <person name="Kohara Y."/>
            <person name="Fujiyama A."/>
            <person name="Anterola A."/>
            <person name="Aoki S."/>
            <person name="Ashton N."/>
            <person name="Barbazuk W.B."/>
            <person name="Barker E."/>
            <person name="Bennetzen J."/>
            <person name="Bezanilla M."/>
            <person name="Blankenship R."/>
            <person name="Cho S.H."/>
            <person name="Dutcher S."/>
            <person name="Estelle M."/>
            <person name="Fawcett J.A."/>
            <person name="Gundlach H."/>
            <person name="Hanada K."/>
            <person name="Heyl A."/>
            <person name="Hicks K.A."/>
            <person name="Hugh J."/>
            <person name="Lohr M."/>
            <person name="Mayer K."/>
            <person name="Melkozernov A."/>
            <person name="Murata T."/>
            <person name="Nelson D."/>
            <person name="Pils B."/>
            <person name="Prigge M."/>
            <person name="Reiss B."/>
            <person name="Renner T."/>
            <person name="Rombauts S."/>
            <person name="Rushton P."/>
            <person name="Sanderfoot A."/>
            <person name="Schween G."/>
            <person name="Shiu S.-H."/>
            <person name="Stueber K."/>
            <person name="Theodoulou F.L."/>
            <person name="Tu H."/>
            <person name="Van de Peer Y."/>
            <person name="Verrier P.J."/>
            <person name="Waters E."/>
            <person name="Wood A."/>
            <person name="Yang L."/>
            <person name="Cove D."/>
            <person name="Cuming A."/>
            <person name="Hasebe M."/>
            <person name="Lucas S."/>
            <person name="Mishler D.B."/>
            <person name="Reski R."/>
            <person name="Grigoriev I."/>
            <person name="Quatrano R.S."/>
            <person name="Boore J.L."/>
        </authorList>
    </citation>
    <scope>NUCLEOTIDE SEQUENCE [LARGE SCALE GENOMIC DNA]</scope>
    <source>
        <strain evidence="2 3">cv. Gransden 2004</strain>
    </source>
</reference>
<dbReference type="Proteomes" id="UP000006727">
    <property type="component" value="Chromosome 12"/>
</dbReference>
<dbReference type="EnsemblPlants" id="Pp3c12_18100V3.1">
    <property type="protein sequence ID" value="PAC:32972660.CDS.1"/>
    <property type="gene ID" value="Pp3c12_18100"/>
</dbReference>
<accession>A0A2K1JRG5</accession>
<evidence type="ECO:0000313" key="3">
    <source>
        <dbReference type="Proteomes" id="UP000006727"/>
    </source>
</evidence>
<sequence>MTDVWTCFSWSSIISGACPERRPLVATDRFASAISATAGNADAQPYKNLGAYQDFTRDADPQPYQDLGAYQNFTRRRFIRHLGFRGGGFIRIVFALTNK</sequence>
<reference evidence="1 3" key="2">
    <citation type="journal article" date="2018" name="Plant J.">
        <title>The Physcomitrella patens chromosome-scale assembly reveals moss genome structure and evolution.</title>
        <authorList>
            <person name="Lang D."/>
            <person name="Ullrich K.K."/>
            <person name="Murat F."/>
            <person name="Fuchs J."/>
            <person name="Jenkins J."/>
            <person name="Haas F.B."/>
            <person name="Piednoel M."/>
            <person name="Gundlach H."/>
            <person name="Van Bel M."/>
            <person name="Meyberg R."/>
            <person name="Vives C."/>
            <person name="Morata J."/>
            <person name="Symeonidi A."/>
            <person name="Hiss M."/>
            <person name="Muchero W."/>
            <person name="Kamisugi Y."/>
            <person name="Saleh O."/>
            <person name="Blanc G."/>
            <person name="Decker E.L."/>
            <person name="van Gessel N."/>
            <person name="Grimwood J."/>
            <person name="Hayes R.D."/>
            <person name="Graham S.W."/>
            <person name="Gunter L.E."/>
            <person name="McDaniel S.F."/>
            <person name="Hoernstein S.N.W."/>
            <person name="Larsson A."/>
            <person name="Li F.W."/>
            <person name="Perroud P.F."/>
            <person name="Phillips J."/>
            <person name="Ranjan P."/>
            <person name="Rokshar D.S."/>
            <person name="Rothfels C.J."/>
            <person name="Schneider L."/>
            <person name="Shu S."/>
            <person name="Stevenson D.W."/>
            <person name="Thummler F."/>
            <person name="Tillich M."/>
            <person name="Villarreal Aguilar J.C."/>
            <person name="Widiez T."/>
            <person name="Wong G.K."/>
            <person name="Wymore A."/>
            <person name="Zhang Y."/>
            <person name="Zimmer A.D."/>
            <person name="Quatrano R.S."/>
            <person name="Mayer K.F.X."/>
            <person name="Goodstein D."/>
            <person name="Casacuberta J.M."/>
            <person name="Vandepoele K."/>
            <person name="Reski R."/>
            <person name="Cuming A.C."/>
            <person name="Tuskan G.A."/>
            <person name="Maumus F."/>
            <person name="Salse J."/>
            <person name="Schmutz J."/>
            <person name="Rensing S.A."/>
        </authorList>
    </citation>
    <scope>NUCLEOTIDE SEQUENCE [LARGE SCALE GENOMIC DNA]</scope>
    <source>
        <strain evidence="2 3">cv. Gransden 2004</strain>
    </source>
</reference>
<gene>
    <name evidence="1" type="ORF">PHYPA_016429</name>
</gene>
<evidence type="ECO:0000313" key="2">
    <source>
        <dbReference type="EnsemblPlants" id="PAC:32972660.CDS.1"/>
    </source>
</evidence>
<name>A0A2K1JRG5_PHYPA</name>
<dbReference type="EnsemblPlants" id="Pp3c12_18100V3.2">
    <property type="protein sequence ID" value="PAC:32972661.CDS.1"/>
    <property type="gene ID" value="Pp3c12_18100"/>
</dbReference>
<proteinExistence type="predicted"/>
<dbReference type="EMBL" id="ABEU02000012">
    <property type="protein sequence ID" value="PNR44046.1"/>
    <property type="molecule type" value="Genomic_DNA"/>
</dbReference>
<organism evidence="1">
    <name type="scientific">Physcomitrium patens</name>
    <name type="common">Spreading-leaved earth moss</name>
    <name type="synonym">Physcomitrella patens</name>
    <dbReference type="NCBI Taxonomy" id="3218"/>
    <lineage>
        <taxon>Eukaryota</taxon>
        <taxon>Viridiplantae</taxon>
        <taxon>Streptophyta</taxon>
        <taxon>Embryophyta</taxon>
        <taxon>Bryophyta</taxon>
        <taxon>Bryophytina</taxon>
        <taxon>Bryopsida</taxon>
        <taxon>Funariidae</taxon>
        <taxon>Funariales</taxon>
        <taxon>Funariaceae</taxon>
        <taxon>Physcomitrium</taxon>
    </lineage>
</organism>
<keyword evidence="3" id="KW-1185">Reference proteome</keyword>
<evidence type="ECO:0000313" key="1">
    <source>
        <dbReference type="EMBL" id="PNR44046.1"/>
    </source>
</evidence>
<dbReference type="InParanoid" id="A0A2K1JRG5"/>
<dbReference type="AlphaFoldDB" id="A0A2K1JRG5"/>
<protein>
    <submittedName>
        <fullName evidence="1 2">Uncharacterized protein</fullName>
    </submittedName>
</protein>